<organism evidence="2 3">
    <name type="scientific">Anopheles maculatus</name>
    <dbReference type="NCBI Taxonomy" id="74869"/>
    <lineage>
        <taxon>Eukaryota</taxon>
        <taxon>Metazoa</taxon>
        <taxon>Ecdysozoa</taxon>
        <taxon>Arthropoda</taxon>
        <taxon>Hexapoda</taxon>
        <taxon>Insecta</taxon>
        <taxon>Pterygota</taxon>
        <taxon>Neoptera</taxon>
        <taxon>Endopterygota</taxon>
        <taxon>Diptera</taxon>
        <taxon>Nematocera</taxon>
        <taxon>Culicoidea</taxon>
        <taxon>Culicidae</taxon>
        <taxon>Anophelinae</taxon>
        <taxon>Anopheles</taxon>
        <taxon>Anopheles maculatus group</taxon>
    </lineage>
</organism>
<name>A0A182SBN4_9DIPT</name>
<sequence length="781" mass="89106">MSILLQETAGGGGGGVGSVNSGSTVVSTAAAAIPNEDGPEGSSLAVHSVPVSKETCMGDCHYGRSWKEYVDLLAQTTVVDVDENGENENQPDTTVSSECQADHAAAGNQQQHQQHQHQQQKHSEHSFPLNCYCRMCFVSREVVMQLYAEDCQYNSLWDRLQLLMKQYYDLIPESEDNALYNQYMELMSKSSLKWLTDLRFSSNNMIQISLASNLPLSNEMAFVMLTNVLSTRDPHQLFELLCFQLRSIVQVYCVGFEDLFTENPDDGSRQFNAPEVLKYIVNGYRKLRQSARTVTPLLNVLEQCHLGKFGLTWWLINQRIFQRYFYYEVQSILPECMLRLRGSLPEREYQELVGRFLKFDKEMTDISLSWADVWPLLYEYHRSPEDCERRKRIKTLHALMQAIRGARYTPNAPELFEKPERPIAEWLELKNRKLVWEYVVHCLKTKWIPGVSSRLTNVADIVKCPGCERPLNTHNIVCACLSCIIGGGIFAFRPKKEVNERYGMCTCANMIEMLLESQGKPIPGCNEEENAPPNVQQLLSSSLLLSGGEAGIPNGCGVSAASSPDGGHSLQALKNDDDPKENDPKDGAAAEKDAADYLPLIESLSEDDELYHIAWAIFKHLPDRLPYKWSTLEPSRFCTFQASPCAAIACRVAINIIAMNYPIHLSRLLIHSYKPVSEEPRRIMKGNWNTKARHSLRKLCDNVSKRWHEELDDQMNPLRFVDMFWSLQNSTLNLPKARASDLAEWFMLDTQPPPRNVFYQYFTKFFLVREDDIVFDLECYE</sequence>
<dbReference type="VEuPathDB" id="VectorBase:AMAM003545"/>
<feature type="compositionally biased region" description="Basic and acidic residues" evidence="1">
    <location>
        <begin position="574"/>
        <end position="591"/>
    </location>
</feature>
<protein>
    <submittedName>
        <fullName evidence="2">Uncharacterized protein</fullName>
    </submittedName>
</protein>
<accession>A0A182SBN4</accession>
<reference evidence="2" key="2">
    <citation type="submission" date="2020-05" db="UniProtKB">
        <authorList>
            <consortium name="EnsemblMetazoa"/>
        </authorList>
    </citation>
    <scope>IDENTIFICATION</scope>
    <source>
        <strain evidence="2">maculatus3</strain>
    </source>
</reference>
<feature type="region of interest" description="Disordered" evidence="1">
    <location>
        <begin position="561"/>
        <end position="591"/>
    </location>
</feature>
<dbReference type="Proteomes" id="UP000075901">
    <property type="component" value="Unassembled WGS sequence"/>
</dbReference>
<evidence type="ECO:0000313" key="2">
    <source>
        <dbReference type="EnsemblMetazoa" id="AMAM003545-PA"/>
    </source>
</evidence>
<reference evidence="3" key="1">
    <citation type="submission" date="2013-09" db="EMBL/GenBank/DDBJ databases">
        <title>The Genome Sequence of Anopheles maculatus species B.</title>
        <authorList>
            <consortium name="The Broad Institute Genomics Platform"/>
            <person name="Neafsey D.E."/>
            <person name="Besansky N."/>
            <person name="Howell P."/>
            <person name="Walton C."/>
            <person name="Young S.K."/>
            <person name="Zeng Q."/>
            <person name="Gargeya S."/>
            <person name="Fitzgerald M."/>
            <person name="Haas B."/>
            <person name="Abouelleil A."/>
            <person name="Allen A.W."/>
            <person name="Alvarado L."/>
            <person name="Arachchi H.M."/>
            <person name="Berlin A.M."/>
            <person name="Chapman S.B."/>
            <person name="Gainer-Dewar J."/>
            <person name="Goldberg J."/>
            <person name="Griggs A."/>
            <person name="Gujja S."/>
            <person name="Hansen M."/>
            <person name="Howarth C."/>
            <person name="Imamovic A."/>
            <person name="Ireland A."/>
            <person name="Larimer J."/>
            <person name="McCowan C."/>
            <person name="Murphy C."/>
            <person name="Pearson M."/>
            <person name="Poon T.W."/>
            <person name="Priest M."/>
            <person name="Roberts A."/>
            <person name="Saif S."/>
            <person name="Shea T."/>
            <person name="Sisk P."/>
            <person name="Sykes S."/>
            <person name="Wortman J."/>
            <person name="Nusbaum C."/>
            <person name="Birren B."/>
        </authorList>
    </citation>
    <scope>NUCLEOTIDE SEQUENCE [LARGE SCALE GENOMIC DNA]</scope>
    <source>
        <strain evidence="3">maculatus3</strain>
    </source>
</reference>
<proteinExistence type="predicted"/>
<dbReference type="AlphaFoldDB" id="A0A182SBN4"/>
<evidence type="ECO:0000256" key="1">
    <source>
        <dbReference type="SAM" id="MobiDB-lite"/>
    </source>
</evidence>
<evidence type="ECO:0000313" key="3">
    <source>
        <dbReference type="Proteomes" id="UP000075901"/>
    </source>
</evidence>
<keyword evidence="3" id="KW-1185">Reference proteome</keyword>
<dbReference type="InterPro" id="IPR029717">
    <property type="entry name" value="FAM193"/>
</dbReference>
<dbReference type="EnsemblMetazoa" id="AMAM003545-RA">
    <property type="protein sequence ID" value="AMAM003545-PA"/>
    <property type="gene ID" value="AMAM003545"/>
</dbReference>
<dbReference type="PANTHER" id="PTHR15109">
    <property type="entry name" value="AGAP004327-PA"/>
    <property type="match status" value="1"/>
</dbReference>
<feature type="region of interest" description="Disordered" evidence="1">
    <location>
        <begin position="82"/>
        <end position="121"/>
    </location>
</feature>
<dbReference type="PANTHER" id="PTHR15109:SF4">
    <property type="entry name" value="FAM193 C-TERMINAL DOMAIN-CONTAINING PROTEIN"/>
    <property type="match status" value="1"/>
</dbReference>
<feature type="compositionally biased region" description="Polar residues" evidence="1">
    <location>
        <begin position="87"/>
        <end position="99"/>
    </location>
</feature>